<dbReference type="Pfam" id="PF00067">
    <property type="entry name" value="p450"/>
    <property type="match status" value="2"/>
</dbReference>
<evidence type="ECO:0000256" key="14">
    <source>
        <dbReference type="PIRSR" id="PIRSR602403-1"/>
    </source>
</evidence>
<proteinExistence type="inferred from homology"/>
<dbReference type="AlphaFoldDB" id="A0A1B0DGV3"/>
<dbReference type="GO" id="GO:0004497">
    <property type="term" value="F:monooxygenase activity"/>
    <property type="evidence" value="ECO:0007669"/>
    <property type="project" value="UniProtKB-KW"/>
</dbReference>
<keyword evidence="12" id="KW-0503">Monooxygenase</keyword>
<dbReference type="InterPro" id="IPR036396">
    <property type="entry name" value="Cyt_P450_sf"/>
</dbReference>
<dbReference type="InterPro" id="IPR017972">
    <property type="entry name" value="Cyt_P450_CS"/>
</dbReference>
<dbReference type="InterPro" id="IPR050476">
    <property type="entry name" value="Insect_CytP450_Detox"/>
</dbReference>
<dbReference type="InterPro" id="IPR001128">
    <property type="entry name" value="Cyt_P450"/>
</dbReference>
<keyword evidence="7 14" id="KW-0479">Metal-binding</keyword>
<dbReference type="EMBL" id="AJVK01060398">
    <property type="status" value="NOT_ANNOTATED_CDS"/>
    <property type="molecule type" value="Genomic_DNA"/>
</dbReference>
<dbReference type="VEuPathDB" id="VectorBase:PPAPM1_002315"/>
<evidence type="ECO:0000313" key="15">
    <source>
        <dbReference type="EnsemblMetazoa" id="PPAI007387-PA"/>
    </source>
</evidence>
<comment type="similarity">
    <text evidence="5">Belongs to the cytochrome P450 family.</text>
</comment>
<sequence>MIWLVLAIAIVALIVIMMMRKEEERRKYFESRGIKADKPRFFIVILYKFFTGQMGMVELLQGMYNEYPEEDKVVGFWDGDTPIILMKDPDVVKLFAVKEFEHFQDRRNFISEEMDPFFGNSLFLLRDQKWRDMRATLSPAFTGSKMRLMCDLIVEIGVQMAEFLQKEAKEKGPQTYEMKDLFSRLSNDVIATCAFGINVDSLKHKSNDFYLTAKALSDFNSVGKLLRMTFSQYFPKISNALGLKFNPDKDTNFFRSLVTDAMKYREQQNIVRPDMIHLLMEANKGKLNHTKTEKYTAGFATVDESSAHWKKSDRTWSEKEIVAQCFLFLLAGFESVSASLSFTAYEICANPEVQEKLHEEIKTVNEDLQGDRINYETLNKMKYLDMVISESLRKYPPAVVAERECNKDITLDLFEGLPYEFKKKHGLWIPIYAFHWDSKYFPNPEKFDPDRFSDENKSSINPNTYIPFGVGPRNCVGSRFALMELKTLIYYMVWLTDNQYYFKERGIPYTERHYGIGAFYKIFTKQTTVQDLIWSYYSRYSDHQVVGLWEMNRPFYFIRDPKLVRTIGVKSFDHFHDKVAIITGEMDPFLGNSLVMLKGQKWRDMRATLSPAFTGSKMRLMCELVVEIGEQMVEFIQKEAKEKGPQTYEMKKFFSRIATDLIATCAFGVKVDSLHDDQNAFYLNATRLSDFTKARKLLKFFAFRAIPKVMIGLGITLNTKEDMEYLKRLVVDSMKIREEKNIYRPDMIHLLMEAQKGKLKHTQTDNDSAGFATVEEASTGWKKTTETWSETEIVAQCFLFLMAGYETVSTVVSFTAYELAINPDIQQKLYDEIRQMHKDLNGKRHNYETLQKMKYLDMVVSEILRKWPPAPFIDRTCTENFS</sequence>
<dbReference type="FunFam" id="1.10.630.10:FF:000042">
    <property type="entry name" value="Cytochrome P450"/>
    <property type="match status" value="1"/>
</dbReference>
<dbReference type="PROSITE" id="PS00086">
    <property type="entry name" value="CYTOCHROME_P450"/>
    <property type="match status" value="1"/>
</dbReference>
<keyword evidence="11 14" id="KW-0408">Iron</keyword>
<evidence type="ECO:0000256" key="3">
    <source>
        <dbReference type="ARBA" id="ARBA00004174"/>
    </source>
</evidence>
<dbReference type="PRINTS" id="PR00385">
    <property type="entry name" value="P450"/>
</dbReference>
<keyword evidence="8" id="KW-0256">Endoplasmic reticulum</keyword>
<protein>
    <recommendedName>
        <fullName evidence="17">Cytochrome P450</fullName>
    </recommendedName>
</protein>
<evidence type="ECO:0000313" key="16">
    <source>
        <dbReference type="Proteomes" id="UP000092462"/>
    </source>
</evidence>
<evidence type="ECO:0000256" key="6">
    <source>
        <dbReference type="ARBA" id="ARBA00022617"/>
    </source>
</evidence>
<comment type="cofactor">
    <cofactor evidence="1 14">
        <name>heme</name>
        <dbReference type="ChEBI" id="CHEBI:30413"/>
    </cofactor>
</comment>
<evidence type="ECO:0000256" key="5">
    <source>
        <dbReference type="ARBA" id="ARBA00010617"/>
    </source>
</evidence>
<evidence type="ECO:0000256" key="11">
    <source>
        <dbReference type="ARBA" id="ARBA00023004"/>
    </source>
</evidence>
<organism evidence="15 16">
    <name type="scientific">Phlebotomus papatasi</name>
    <name type="common">Sandfly</name>
    <dbReference type="NCBI Taxonomy" id="29031"/>
    <lineage>
        <taxon>Eukaryota</taxon>
        <taxon>Metazoa</taxon>
        <taxon>Ecdysozoa</taxon>
        <taxon>Arthropoda</taxon>
        <taxon>Hexapoda</taxon>
        <taxon>Insecta</taxon>
        <taxon>Pterygota</taxon>
        <taxon>Neoptera</taxon>
        <taxon>Endopterygota</taxon>
        <taxon>Diptera</taxon>
        <taxon>Nematocera</taxon>
        <taxon>Psychodoidea</taxon>
        <taxon>Psychodidae</taxon>
        <taxon>Phlebotomus</taxon>
        <taxon>Phlebotomus</taxon>
    </lineage>
</organism>
<keyword evidence="10" id="KW-0560">Oxidoreductase</keyword>
<evidence type="ECO:0000256" key="4">
    <source>
        <dbReference type="ARBA" id="ARBA00004406"/>
    </source>
</evidence>
<comment type="function">
    <text evidence="2">May be involved in the metabolism of insect hormones and in the breakdown of synthetic insecticides.</text>
</comment>
<keyword evidence="13" id="KW-0472">Membrane</keyword>
<name>A0A1B0DGV3_PHLPP</name>
<dbReference type="PANTHER" id="PTHR24292:SF54">
    <property type="entry name" value="CYP9F3-RELATED"/>
    <property type="match status" value="1"/>
</dbReference>
<dbReference type="GO" id="GO:0020037">
    <property type="term" value="F:heme binding"/>
    <property type="evidence" value="ECO:0007669"/>
    <property type="project" value="InterPro"/>
</dbReference>
<dbReference type="CDD" id="cd11056">
    <property type="entry name" value="CYP6-like"/>
    <property type="match status" value="2"/>
</dbReference>
<accession>A0A1B0DGV3</accession>
<dbReference type="InterPro" id="IPR002403">
    <property type="entry name" value="Cyt_P450_E_grp-IV"/>
</dbReference>
<dbReference type="VEuPathDB" id="VectorBase:PPAI007387"/>
<evidence type="ECO:0000256" key="1">
    <source>
        <dbReference type="ARBA" id="ARBA00001971"/>
    </source>
</evidence>
<dbReference type="GO" id="GO:0005506">
    <property type="term" value="F:iron ion binding"/>
    <property type="evidence" value="ECO:0007669"/>
    <property type="project" value="InterPro"/>
</dbReference>
<dbReference type="EnsemblMetazoa" id="PPAI007387-RA">
    <property type="protein sequence ID" value="PPAI007387-PA"/>
    <property type="gene ID" value="PPAI007387"/>
</dbReference>
<dbReference type="GO" id="GO:0005789">
    <property type="term" value="C:endoplasmic reticulum membrane"/>
    <property type="evidence" value="ECO:0007669"/>
    <property type="project" value="UniProtKB-SubCell"/>
</dbReference>
<evidence type="ECO:0000256" key="2">
    <source>
        <dbReference type="ARBA" id="ARBA00003690"/>
    </source>
</evidence>
<evidence type="ECO:0000256" key="10">
    <source>
        <dbReference type="ARBA" id="ARBA00023002"/>
    </source>
</evidence>
<reference evidence="15" key="1">
    <citation type="submission" date="2022-08" db="UniProtKB">
        <authorList>
            <consortium name="EnsemblMetazoa"/>
        </authorList>
    </citation>
    <scope>IDENTIFICATION</scope>
    <source>
        <strain evidence="15">Israel</strain>
    </source>
</reference>
<dbReference type="PRINTS" id="PR00465">
    <property type="entry name" value="EP450IV"/>
</dbReference>
<keyword evidence="9" id="KW-0492">Microsome</keyword>
<evidence type="ECO:0000256" key="13">
    <source>
        <dbReference type="ARBA" id="ARBA00023136"/>
    </source>
</evidence>
<dbReference type="Gene3D" id="1.10.630.10">
    <property type="entry name" value="Cytochrome P450"/>
    <property type="match status" value="2"/>
</dbReference>
<dbReference type="VEuPathDB" id="VectorBase:PPAPM1_003687"/>
<comment type="subcellular location">
    <subcellularLocation>
        <location evidence="4">Endoplasmic reticulum membrane</location>
        <topology evidence="4">Peripheral membrane protein</topology>
    </subcellularLocation>
    <subcellularLocation>
        <location evidence="3">Microsome membrane</location>
        <topology evidence="3">Peripheral membrane protein</topology>
    </subcellularLocation>
</comment>
<keyword evidence="16" id="KW-1185">Reference proteome</keyword>
<feature type="binding site" description="axial binding residue" evidence="14">
    <location>
        <position position="475"/>
    </location>
    <ligand>
        <name>heme</name>
        <dbReference type="ChEBI" id="CHEBI:30413"/>
    </ligand>
    <ligandPart>
        <name>Fe</name>
        <dbReference type="ChEBI" id="CHEBI:18248"/>
    </ligandPart>
</feature>
<evidence type="ECO:0000256" key="7">
    <source>
        <dbReference type="ARBA" id="ARBA00022723"/>
    </source>
</evidence>
<evidence type="ECO:0000256" key="12">
    <source>
        <dbReference type="ARBA" id="ARBA00023033"/>
    </source>
</evidence>
<dbReference type="PANTHER" id="PTHR24292">
    <property type="entry name" value="CYTOCHROME P450"/>
    <property type="match status" value="1"/>
</dbReference>
<dbReference type="GO" id="GO:0016705">
    <property type="term" value="F:oxidoreductase activity, acting on paired donors, with incorporation or reduction of molecular oxygen"/>
    <property type="evidence" value="ECO:0007669"/>
    <property type="project" value="InterPro"/>
</dbReference>
<evidence type="ECO:0000256" key="9">
    <source>
        <dbReference type="ARBA" id="ARBA00022848"/>
    </source>
</evidence>
<dbReference type="Proteomes" id="UP000092462">
    <property type="component" value="Unassembled WGS sequence"/>
</dbReference>
<keyword evidence="6 14" id="KW-0349">Heme</keyword>
<dbReference type="SUPFAM" id="SSF48264">
    <property type="entry name" value="Cytochrome P450"/>
    <property type="match status" value="2"/>
</dbReference>
<evidence type="ECO:0008006" key="17">
    <source>
        <dbReference type="Google" id="ProtNLM"/>
    </source>
</evidence>
<evidence type="ECO:0000256" key="8">
    <source>
        <dbReference type="ARBA" id="ARBA00022824"/>
    </source>
</evidence>